<dbReference type="SMART" id="SM00342">
    <property type="entry name" value="HTH_ARAC"/>
    <property type="match status" value="1"/>
</dbReference>
<dbReference type="AlphaFoldDB" id="A0A4S4FMF7"/>
<dbReference type="GO" id="GO:0003700">
    <property type="term" value="F:DNA-binding transcription factor activity"/>
    <property type="evidence" value="ECO:0007669"/>
    <property type="project" value="InterPro"/>
</dbReference>
<dbReference type="GO" id="GO:0043565">
    <property type="term" value="F:sequence-specific DNA binding"/>
    <property type="evidence" value="ECO:0007669"/>
    <property type="project" value="InterPro"/>
</dbReference>
<dbReference type="InterPro" id="IPR018060">
    <property type="entry name" value="HTH_AraC"/>
</dbReference>
<evidence type="ECO:0000256" key="1">
    <source>
        <dbReference type="ARBA" id="ARBA00023015"/>
    </source>
</evidence>
<gene>
    <name evidence="5" type="ORF">E6C70_13590</name>
</gene>
<comment type="caution">
    <text evidence="5">The sequence shown here is derived from an EMBL/GenBank/DDBJ whole genome shotgun (WGS) entry which is preliminary data.</text>
</comment>
<feature type="domain" description="HTH araC/xylS-type" evidence="4">
    <location>
        <begin position="13"/>
        <end position="111"/>
    </location>
</feature>
<organism evidence="5 6">
    <name type="scientific">Orlajensenia flava</name>
    <dbReference type="NCBI Taxonomy" id="2565934"/>
    <lineage>
        <taxon>Bacteria</taxon>
        <taxon>Bacillati</taxon>
        <taxon>Actinomycetota</taxon>
        <taxon>Actinomycetes</taxon>
        <taxon>Micrococcales</taxon>
        <taxon>Microbacteriaceae</taxon>
        <taxon>Orlajensenia</taxon>
    </lineage>
</organism>
<keyword evidence="3" id="KW-0804">Transcription</keyword>
<evidence type="ECO:0000259" key="4">
    <source>
        <dbReference type="PROSITE" id="PS01124"/>
    </source>
</evidence>
<keyword evidence="6" id="KW-1185">Reference proteome</keyword>
<dbReference type="PROSITE" id="PS01124">
    <property type="entry name" value="HTH_ARAC_FAMILY_2"/>
    <property type="match status" value="1"/>
</dbReference>
<dbReference type="EMBL" id="SSSN01000011">
    <property type="protein sequence ID" value="THG31324.1"/>
    <property type="molecule type" value="Genomic_DNA"/>
</dbReference>
<dbReference type="OrthoDB" id="161473at2"/>
<name>A0A4S4FMF7_9MICO</name>
<evidence type="ECO:0000256" key="2">
    <source>
        <dbReference type="ARBA" id="ARBA00023125"/>
    </source>
</evidence>
<dbReference type="PANTHER" id="PTHR46796">
    <property type="entry name" value="HTH-TYPE TRANSCRIPTIONAL ACTIVATOR RHAS-RELATED"/>
    <property type="match status" value="1"/>
</dbReference>
<keyword evidence="1" id="KW-0805">Transcription regulation</keyword>
<sequence length="308" mass="33504">MAADGTLETDDFAEFVTVLGASLDEPGGIDDLARAMHLSRAQLGRVVLAASGETPARFTRRILLERAAVALLRSESTVMQVAVDAGYDSHEGFLRAFERAYGAAPSRWRVAPGPVALPSPNGVHFLPPSGLRIPGMERIGTMDVLIGMVEHHLWLTGELAHRAGRLPEAALDAPVPSTELVDDAPTIRSLLSRIVGQLQMWNDVMASRDYDWSLEQDEPVGSISARLDREGPVFLDEMRRVVAEGRLDDTFVFVEKDGPKLYTYGGLIAHVLTFGGHRRVQVLGALTSHGVTDLGFGDPREWIPEHAA</sequence>
<dbReference type="Proteomes" id="UP000307380">
    <property type="component" value="Unassembled WGS sequence"/>
</dbReference>
<evidence type="ECO:0000313" key="5">
    <source>
        <dbReference type="EMBL" id="THG31324.1"/>
    </source>
</evidence>
<evidence type="ECO:0000313" key="6">
    <source>
        <dbReference type="Proteomes" id="UP000307380"/>
    </source>
</evidence>
<accession>A0A4S4FMF7</accession>
<dbReference type="InterPro" id="IPR050204">
    <property type="entry name" value="AraC_XylS_family_regulators"/>
</dbReference>
<reference evidence="5 6" key="1">
    <citation type="submission" date="2019-04" db="EMBL/GenBank/DDBJ databases">
        <authorList>
            <person name="Jiang L."/>
        </authorList>
    </citation>
    <scope>NUCLEOTIDE SEQUENCE [LARGE SCALE GENOMIC DNA]</scope>
    <source>
        <strain evidence="5 6">YIM 131861</strain>
    </source>
</reference>
<dbReference type="Pfam" id="PF12833">
    <property type="entry name" value="HTH_18"/>
    <property type="match status" value="1"/>
</dbReference>
<keyword evidence="2" id="KW-0238">DNA-binding</keyword>
<dbReference type="InterPro" id="IPR009057">
    <property type="entry name" value="Homeodomain-like_sf"/>
</dbReference>
<dbReference type="RefSeq" id="WP_136425091.1">
    <property type="nucleotide sequence ID" value="NZ_SSSN01000011.1"/>
</dbReference>
<evidence type="ECO:0000256" key="3">
    <source>
        <dbReference type="ARBA" id="ARBA00023163"/>
    </source>
</evidence>
<dbReference type="SUPFAM" id="SSF46689">
    <property type="entry name" value="Homeodomain-like"/>
    <property type="match status" value="1"/>
</dbReference>
<proteinExistence type="predicted"/>
<dbReference type="Gene3D" id="1.10.10.60">
    <property type="entry name" value="Homeodomain-like"/>
    <property type="match status" value="1"/>
</dbReference>
<protein>
    <submittedName>
        <fullName evidence="5">Helix-turn-helix domain-containing protein</fullName>
    </submittedName>
</protein>